<evidence type="ECO:0000256" key="2">
    <source>
        <dbReference type="ARBA" id="ARBA00012023"/>
    </source>
</evidence>
<evidence type="ECO:0000256" key="4">
    <source>
        <dbReference type="ARBA" id="ARBA00022679"/>
    </source>
</evidence>
<reference evidence="9" key="1">
    <citation type="submission" date="2022-07" db="EMBL/GenBank/DDBJ databases">
        <title>Phylogenomic reconstructions and comparative analyses of Kickxellomycotina fungi.</title>
        <authorList>
            <person name="Reynolds N.K."/>
            <person name="Stajich J.E."/>
            <person name="Barry K."/>
            <person name="Grigoriev I.V."/>
            <person name="Crous P."/>
            <person name="Smith M.E."/>
        </authorList>
    </citation>
    <scope>NUCLEOTIDE SEQUENCE</scope>
    <source>
        <strain evidence="9">BCRC 34297</strain>
    </source>
</reference>
<keyword evidence="5 8" id="KW-0547">Nucleotide-binding</keyword>
<accession>A0A9W8GZP2</accession>
<dbReference type="GO" id="GO:0005634">
    <property type="term" value="C:nucleus"/>
    <property type="evidence" value="ECO:0007669"/>
    <property type="project" value="TreeGrafter"/>
</dbReference>
<dbReference type="EC" id="2.7.1.158" evidence="2 8"/>
<comment type="caution">
    <text evidence="9">The sequence shown here is derived from an EMBL/GenBank/DDBJ whole genome shotgun (WGS) entry which is preliminary data.</text>
</comment>
<evidence type="ECO:0000256" key="8">
    <source>
        <dbReference type="RuleBase" id="RU364126"/>
    </source>
</evidence>
<dbReference type="Gene3D" id="3.30.200.110">
    <property type="entry name" value="Inositol-pentakisphosphate 2-kinase, N-lobe"/>
    <property type="match status" value="1"/>
</dbReference>
<evidence type="ECO:0000313" key="9">
    <source>
        <dbReference type="EMBL" id="KAJ2752525.1"/>
    </source>
</evidence>
<comment type="function">
    <text evidence="8">Phosphorylates Ins(1,3,4,5,6)P5 at position 2 to form Ins(1,2,3,4,5,6)P6 (InsP6 or phytate).</text>
</comment>
<keyword evidence="10" id="KW-1185">Reference proteome</keyword>
<comment type="domain">
    <text evidence="8">The EXKPK motif is conserved in inositol-pentakisphosphate 2-kinases of both family 1 and 2.</text>
</comment>
<dbReference type="Pfam" id="PF06090">
    <property type="entry name" value="Ins_P5_2-kin"/>
    <property type="match status" value="1"/>
</dbReference>
<protein>
    <recommendedName>
        <fullName evidence="3 8">Inositol-pentakisphosphate 2-kinase</fullName>
        <ecNumber evidence="2 8">2.7.1.158</ecNumber>
    </recommendedName>
</protein>
<gene>
    <name evidence="9" type="ORF">GGI19_003767</name>
</gene>
<evidence type="ECO:0000256" key="1">
    <source>
        <dbReference type="ARBA" id="ARBA00001774"/>
    </source>
</evidence>
<proteinExistence type="predicted"/>
<dbReference type="PANTHER" id="PTHR14456">
    <property type="entry name" value="INOSITOL POLYPHOSPHATE KINASE 1"/>
    <property type="match status" value="1"/>
</dbReference>
<organism evidence="9 10">
    <name type="scientific">Coemansia pectinata</name>
    <dbReference type="NCBI Taxonomy" id="1052879"/>
    <lineage>
        <taxon>Eukaryota</taxon>
        <taxon>Fungi</taxon>
        <taxon>Fungi incertae sedis</taxon>
        <taxon>Zoopagomycota</taxon>
        <taxon>Kickxellomycotina</taxon>
        <taxon>Kickxellomycetes</taxon>
        <taxon>Kickxellales</taxon>
        <taxon>Kickxellaceae</taxon>
        <taxon>Coemansia</taxon>
    </lineage>
</organism>
<dbReference type="OrthoDB" id="272370at2759"/>
<keyword evidence="6 8" id="KW-0418">Kinase</keyword>
<evidence type="ECO:0000256" key="5">
    <source>
        <dbReference type="ARBA" id="ARBA00022741"/>
    </source>
</evidence>
<dbReference type="GO" id="GO:0005524">
    <property type="term" value="F:ATP binding"/>
    <property type="evidence" value="ECO:0007669"/>
    <property type="project" value="UniProtKB-KW"/>
</dbReference>
<dbReference type="Proteomes" id="UP001140011">
    <property type="component" value="Unassembled WGS sequence"/>
</dbReference>
<dbReference type="EMBL" id="JANBUH010000273">
    <property type="protein sequence ID" value="KAJ2752525.1"/>
    <property type="molecule type" value="Genomic_DNA"/>
</dbReference>
<dbReference type="GO" id="GO:0035299">
    <property type="term" value="F:inositol-1,3,4,5,6-pentakisphosphate 2-kinase activity"/>
    <property type="evidence" value="ECO:0007669"/>
    <property type="project" value="UniProtKB-EC"/>
</dbReference>
<sequence length="418" mass="46931">MAVPSSVDLPESIPFEPNDWNYKGEGNENIVFSYRGSNTDICGWLLRLSKCDVATSVNGCTAHRLDDTQRKRDHATYSTSVIGPLLGPEYILPQRLVALKPDFLRRLQVKSEPLRPAHRLHKQIDMSQDVGVLMPNAFRGAPPVSSSGRLRQSVTVELKPKWGFMPSLGSVSPRNSVKSRVCRYCMHQFTKHASQDVSGFCPLDLYSGDRHRIVRALDSLAQSPQNNLRVFVDDHIAIDRHGKISEECVAQWEALRDCIADIVLKEPLFSRLKQCQRMLDSLDIEGILPLYKRAVESGSLANVQPSISDWLTAVADFTQRTEIADSNVAEVTDKQAILEFLISTTLKDVSVLITLPEWPVHKTSLDSVPTEPQYAIAVIDSDPKKLAKIPNYFSKDEKIVKHYLKHCPDLDSQQQCSE</sequence>
<evidence type="ECO:0000256" key="7">
    <source>
        <dbReference type="ARBA" id="ARBA00022840"/>
    </source>
</evidence>
<dbReference type="InterPro" id="IPR009286">
    <property type="entry name" value="Ins_P5_2-kin"/>
</dbReference>
<keyword evidence="4 8" id="KW-0808">Transferase</keyword>
<dbReference type="AlphaFoldDB" id="A0A9W8GZP2"/>
<evidence type="ECO:0000256" key="3">
    <source>
        <dbReference type="ARBA" id="ARBA00014846"/>
    </source>
</evidence>
<dbReference type="InterPro" id="IPR043001">
    <property type="entry name" value="IP5_2-K_N_lobe"/>
</dbReference>
<dbReference type="PANTHER" id="PTHR14456:SF2">
    <property type="entry name" value="INOSITOL-PENTAKISPHOSPHATE 2-KINASE"/>
    <property type="match status" value="1"/>
</dbReference>
<evidence type="ECO:0000313" key="10">
    <source>
        <dbReference type="Proteomes" id="UP001140011"/>
    </source>
</evidence>
<name>A0A9W8GZP2_9FUNG</name>
<comment type="catalytic activity">
    <reaction evidence="1 8">
        <text>1D-myo-inositol 1,3,4,5,6-pentakisphosphate + ATP = 1D-myo-inositol hexakisphosphate + ADP + H(+)</text>
        <dbReference type="Rhea" id="RHEA:20313"/>
        <dbReference type="ChEBI" id="CHEBI:15378"/>
        <dbReference type="ChEBI" id="CHEBI:30616"/>
        <dbReference type="ChEBI" id="CHEBI:57733"/>
        <dbReference type="ChEBI" id="CHEBI:58130"/>
        <dbReference type="ChEBI" id="CHEBI:456216"/>
        <dbReference type="EC" id="2.7.1.158"/>
    </reaction>
</comment>
<evidence type="ECO:0000256" key="6">
    <source>
        <dbReference type="ARBA" id="ARBA00022777"/>
    </source>
</evidence>
<keyword evidence="7 8" id="KW-0067">ATP-binding</keyword>
<dbReference type="GO" id="GO:0032958">
    <property type="term" value="P:inositol phosphate biosynthetic process"/>
    <property type="evidence" value="ECO:0007669"/>
    <property type="project" value="TreeGrafter"/>
</dbReference>